<dbReference type="EMBL" id="JBBXMP010000014">
    <property type="protein sequence ID" value="KAL0069134.1"/>
    <property type="molecule type" value="Genomic_DNA"/>
</dbReference>
<feature type="compositionally biased region" description="Polar residues" evidence="2">
    <location>
        <begin position="166"/>
        <end position="175"/>
    </location>
</feature>
<feature type="compositionally biased region" description="Basic and acidic residues" evidence="2">
    <location>
        <begin position="1"/>
        <end position="13"/>
    </location>
</feature>
<feature type="region of interest" description="Disordered" evidence="2">
    <location>
        <begin position="702"/>
        <end position="755"/>
    </location>
</feature>
<sequence>MSLPQHHDDRDQYLDDDDTASQRSISLSSPSNSQRNSLKQSYGGKGHAELLAQLNLSSSSSATSRLAEIEKQQDKEEKETSIPNPSTSTPTSLGTRPNSSDFTETETDNASLHTRLEDLESPNTSVAPSIISSKDVESAPPSAVEKDTAYPPQAHRSEPYVGDRTSIASVSSTGTGKKARPESMLVTNIPQGKLILGVALVDFNHLVGPKIEYSRGEIFEDEEIGKMLPFLALPDGAHLTAEDYSYFHIVPTSVPNPTTIFGISCNQQISSSALLVKGPDVTRSTVQKAVVVLASKPVFGPIRDKLGVVTTALFHQRDFTSLDILDAFADSLEPSLRGQLTESGLYMGTSLRSLVQTFRHRTLTLVKALMVQKRIMFTSHPVERLCTYQYSLVSLLPDLLQTLDDCGSPPLASRGATLERPTELKTSDQKSMRRYLGLPLDLFGKDAFFQPYLPLQQLDMLKETKSWLCGSTNSIVTQQKEVDLLANAETGTVEFRNLTDPRLEAKVALTPADRKWMDDIIRDVQETGEGGMQFRGSDDYLRVKFEEYISAALAAVRYKDFLAKTEGAGVVGGTGAEASSAEDFNPLWIAEFKHCNAYETWDRTTDPSLFDIVEPRHPCVDKPTIVGDIGLRFQEGIQDLKLDQQLAPAREAVSRTFTAGSTSFFNAVEGVKARWNRPPPSPSSATGTNSPPIEVVSKAELDGAPVPPEPAAPSGPSSTVFGGFGRPSLWSRRTSTASTSSAASGSSQTGTPTAGAIVESPKETQAPAPASTWGSFVGRFSLSRANTTQAPGHERSASASVESLDDTTVSVSSSYKVEVSPLDDDEMGYGDKVPEREKEKEKDAKPEVPSTPVSESSEPKVEEPATPVSKKSFEEPKTPVASRTAVPPVPPVPTTNASHTRTISEVSDMDTDAAYSGVAL</sequence>
<evidence type="ECO:0000256" key="1">
    <source>
        <dbReference type="ARBA" id="ARBA00038178"/>
    </source>
</evidence>
<feature type="compositionally biased region" description="Polar residues" evidence="2">
    <location>
        <begin position="98"/>
        <end position="112"/>
    </location>
</feature>
<evidence type="ECO:0000259" key="3">
    <source>
        <dbReference type="PROSITE" id="PS50211"/>
    </source>
</evidence>
<feature type="compositionally biased region" description="Basic and acidic residues" evidence="2">
    <location>
        <begin position="67"/>
        <end position="80"/>
    </location>
</feature>
<evidence type="ECO:0000313" key="4">
    <source>
        <dbReference type="EMBL" id="KAL0069134.1"/>
    </source>
</evidence>
<dbReference type="Pfam" id="PF09794">
    <property type="entry name" value="Avl9"/>
    <property type="match status" value="1"/>
</dbReference>
<feature type="compositionally biased region" description="Low complexity" evidence="2">
    <location>
        <begin position="49"/>
        <end position="66"/>
    </location>
</feature>
<accession>A0ABR3A731</accession>
<evidence type="ECO:0000256" key="2">
    <source>
        <dbReference type="SAM" id="MobiDB-lite"/>
    </source>
</evidence>
<dbReference type="PANTHER" id="PTHR31017">
    <property type="entry name" value="LATE SECRETORY PATHWAY PROTEIN AVL9-RELATED"/>
    <property type="match status" value="1"/>
</dbReference>
<protein>
    <recommendedName>
        <fullName evidence="3">UDENN domain-containing protein</fullName>
    </recommendedName>
</protein>
<feature type="region of interest" description="Disordered" evidence="2">
    <location>
        <begin position="673"/>
        <end position="692"/>
    </location>
</feature>
<feature type="compositionally biased region" description="Low complexity" evidence="2">
    <location>
        <begin position="734"/>
        <end position="755"/>
    </location>
</feature>
<comment type="similarity">
    <text evidence="1">Belongs to the AVL9 family.</text>
</comment>
<dbReference type="PANTHER" id="PTHR31017:SF1">
    <property type="entry name" value="LATE SECRETORY PATHWAY PROTEIN AVL9 HOMOLOG"/>
    <property type="match status" value="1"/>
</dbReference>
<name>A0ABR3A731_9AGAR</name>
<feature type="compositionally biased region" description="Polar residues" evidence="2">
    <location>
        <begin position="121"/>
        <end position="132"/>
    </location>
</feature>
<feature type="compositionally biased region" description="Low complexity" evidence="2">
    <location>
        <begin position="800"/>
        <end position="820"/>
    </location>
</feature>
<feature type="compositionally biased region" description="Low complexity" evidence="2">
    <location>
        <begin position="847"/>
        <end position="856"/>
    </location>
</feature>
<keyword evidence="5" id="KW-1185">Reference proteome</keyword>
<proteinExistence type="inferred from homology"/>
<comment type="caution">
    <text evidence="4">The sequence shown here is derived from an EMBL/GenBank/DDBJ whole genome shotgun (WGS) entry which is preliminary data.</text>
</comment>
<gene>
    <name evidence="4" type="ORF">AAF712_003820</name>
</gene>
<dbReference type="InterPro" id="IPR037516">
    <property type="entry name" value="Tripartite_DENN"/>
</dbReference>
<dbReference type="PROSITE" id="PS50211">
    <property type="entry name" value="DENN"/>
    <property type="match status" value="1"/>
</dbReference>
<feature type="compositionally biased region" description="Polar residues" evidence="2">
    <location>
        <begin position="896"/>
        <end position="905"/>
    </location>
</feature>
<dbReference type="InterPro" id="IPR018307">
    <property type="entry name" value="ABL9/DENND6_dom"/>
</dbReference>
<reference evidence="4 5" key="1">
    <citation type="submission" date="2024-05" db="EMBL/GenBank/DDBJ databases">
        <title>A draft genome resource for the thread blight pathogen Marasmius tenuissimus strain MS-2.</title>
        <authorList>
            <person name="Yulfo-Soto G.E."/>
            <person name="Baruah I.K."/>
            <person name="Amoako-Attah I."/>
            <person name="Bukari Y."/>
            <person name="Meinhardt L.W."/>
            <person name="Bailey B.A."/>
            <person name="Cohen S.P."/>
        </authorList>
    </citation>
    <scope>NUCLEOTIDE SEQUENCE [LARGE SCALE GENOMIC DNA]</scope>
    <source>
        <strain evidence="4 5">MS-2</strain>
    </source>
</reference>
<feature type="compositionally biased region" description="Low complexity" evidence="2">
    <location>
        <begin position="81"/>
        <end position="97"/>
    </location>
</feature>
<feature type="region of interest" description="Disordered" evidence="2">
    <location>
        <begin position="786"/>
        <end position="920"/>
    </location>
</feature>
<evidence type="ECO:0000313" key="5">
    <source>
        <dbReference type="Proteomes" id="UP001437256"/>
    </source>
</evidence>
<dbReference type="Proteomes" id="UP001437256">
    <property type="component" value="Unassembled WGS sequence"/>
</dbReference>
<feature type="domain" description="UDENN" evidence="3">
    <location>
        <begin position="196"/>
        <end position="647"/>
    </location>
</feature>
<feature type="compositionally biased region" description="Low complexity" evidence="2">
    <location>
        <begin position="21"/>
        <end position="38"/>
    </location>
</feature>
<feature type="compositionally biased region" description="Basic and acidic residues" evidence="2">
    <location>
        <begin position="832"/>
        <end position="846"/>
    </location>
</feature>
<dbReference type="InterPro" id="IPR051731">
    <property type="entry name" value="DENND11/AVL9_GEFs"/>
</dbReference>
<organism evidence="4 5">
    <name type="scientific">Marasmius tenuissimus</name>
    <dbReference type="NCBI Taxonomy" id="585030"/>
    <lineage>
        <taxon>Eukaryota</taxon>
        <taxon>Fungi</taxon>
        <taxon>Dikarya</taxon>
        <taxon>Basidiomycota</taxon>
        <taxon>Agaricomycotina</taxon>
        <taxon>Agaricomycetes</taxon>
        <taxon>Agaricomycetidae</taxon>
        <taxon>Agaricales</taxon>
        <taxon>Marasmiineae</taxon>
        <taxon>Marasmiaceae</taxon>
        <taxon>Marasmius</taxon>
    </lineage>
</organism>
<feature type="region of interest" description="Disordered" evidence="2">
    <location>
        <begin position="1"/>
        <end position="181"/>
    </location>
</feature>